<dbReference type="PANTHER" id="PTHR33121">
    <property type="entry name" value="CYCLIC DI-GMP PHOSPHODIESTERASE PDEF"/>
    <property type="match status" value="1"/>
</dbReference>
<dbReference type="SUPFAM" id="SSF141868">
    <property type="entry name" value="EAL domain-like"/>
    <property type="match status" value="1"/>
</dbReference>
<dbReference type="GO" id="GO:0071111">
    <property type="term" value="F:cyclic-guanylate-specific phosphodiesterase activity"/>
    <property type="evidence" value="ECO:0007669"/>
    <property type="project" value="InterPro"/>
</dbReference>
<dbReference type="Pfam" id="PF00563">
    <property type="entry name" value="EAL"/>
    <property type="match status" value="1"/>
</dbReference>
<dbReference type="AlphaFoldDB" id="A0AB36FLB9"/>
<evidence type="ECO:0000259" key="1">
    <source>
        <dbReference type="PROSITE" id="PS50883"/>
    </source>
</evidence>
<reference evidence="2 3" key="1">
    <citation type="submission" date="2016-09" db="EMBL/GenBank/DDBJ databases">
        <title>Draft Genome Sequence of four Alteromonas macleodii strains isolated from copper coupons and grown long-term at elevated copper levels.</title>
        <authorList>
            <person name="Cusick K."/>
            <person name="Dale J."/>
            <person name="Little B."/>
            <person name="Biffinger J."/>
        </authorList>
    </citation>
    <scope>NUCLEOTIDE SEQUENCE [LARGE SCALE GENOMIC DNA]</scope>
    <source>
        <strain evidence="2 3">KCP01</strain>
    </source>
</reference>
<feature type="domain" description="EAL" evidence="1">
    <location>
        <begin position="1"/>
        <end position="248"/>
    </location>
</feature>
<gene>
    <name evidence="2" type="ORF">BFV95_4366</name>
</gene>
<dbReference type="CDD" id="cd01948">
    <property type="entry name" value="EAL"/>
    <property type="match status" value="1"/>
</dbReference>
<organism evidence="2 3">
    <name type="scientific">Alteromonas macleodii</name>
    <name type="common">Pseudoalteromonas macleodii</name>
    <dbReference type="NCBI Taxonomy" id="28108"/>
    <lineage>
        <taxon>Bacteria</taxon>
        <taxon>Pseudomonadati</taxon>
        <taxon>Pseudomonadota</taxon>
        <taxon>Gammaproteobacteria</taxon>
        <taxon>Alteromonadales</taxon>
        <taxon>Alteromonadaceae</taxon>
        <taxon>Alteromonas/Salinimonas group</taxon>
        <taxon>Alteromonas</taxon>
    </lineage>
</organism>
<comment type="caution">
    <text evidence="2">The sequence shown here is derived from an EMBL/GenBank/DDBJ whole genome shotgun (WGS) entry which is preliminary data.</text>
</comment>
<dbReference type="Gene3D" id="3.20.20.450">
    <property type="entry name" value="EAL domain"/>
    <property type="match status" value="1"/>
</dbReference>
<dbReference type="Proteomes" id="UP000095392">
    <property type="component" value="Unassembled WGS sequence"/>
</dbReference>
<dbReference type="PROSITE" id="PS50883">
    <property type="entry name" value="EAL"/>
    <property type="match status" value="1"/>
</dbReference>
<evidence type="ECO:0000313" key="2">
    <source>
        <dbReference type="EMBL" id="OES25684.1"/>
    </source>
</evidence>
<dbReference type="SMART" id="SM00052">
    <property type="entry name" value="EAL"/>
    <property type="match status" value="1"/>
</dbReference>
<dbReference type="InterPro" id="IPR050706">
    <property type="entry name" value="Cyclic-di-GMP_PDE-like"/>
</dbReference>
<keyword evidence="3" id="KW-1185">Reference proteome</keyword>
<dbReference type="PANTHER" id="PTHR33121:SF79">
    <property type="entry name" value="CYCLIC DI-GMP PHOSPHODIESTERASE PDED-RELATED"/>
    <property type="match status" value="1"/>
</dbReference>
<dbReference type="EMBL" id="MIPY01000041">
    <property type="protein sequence ID" value="OES25684.1"/>
    <property type="molecule type" value="Genomic_DNA"/>
</dbReference>
<evidence type="ECO:0000313" key="3">
    <source>
        <dbReference type="Proteomes" id="UP000095392"/>
    </source>
</evidence>
<dbReference type="InterPro" id="IPR001633">
    <property type="entry name" value="EAL_dom"/>
</dbReference>
<protein>
    <submittedName>
        <fullName evidence="2">EAL domain protein</fullName>
    </submittedName>
</protein>
<proteinExistence type="predicted"/>
<dbReference type="InterPro" id="IPR035919">
    <property type="entry name" value="EAL_sf"/>
</dbReference>
<sequence>MLNRLISSHICKGKLEMFLQPQVNILTGKTIGIELLVRWVNHLGKSIEPHFFLPLIRNSKYKAKFSQWVLEETFRVSEALSIEGFNGRVACNLDASEMYSGIEFFLHKLRKEYPNAGEVEIEVTEVGQLGDRRNLEAYIECFKSHGIKVALDDFGTGLNNFDAVFNYDIDKVKTDKGFLNLNNEVREVFFSSICSITEKLGLDLVVEGIENSSEIVALQKLGVTTVQGFYISKPIPFKDFVSSHKNSLGIINEENIANCIS</sequence>
<dbReference type="RefSeq" id="WP_069945495.1">
    <property type="nucleotide sequence ID" value="NZ_JBLMJO010000002.1"/>
</dbReference>
<name>A0AB36FLB9_ALTMA</name>
<accession>A0AB36FLB9</accession>